<organism evidence="1 2">
    <name type="scientific">Panagrolaimus sp. ES5</name>
    <dbReference type="NCBI Taxonomy" id="591445"/>
    <lineage>
        <taxon>Eukaryota</taxon>
        <taxon>Metazoa</taxon>
        <taxon>Ecdysozoa</taxon>
        <taxon>Nematoda</taxon>
        <taxon>Chromadorea</taxon>
        <taxon>Rhabditida</taxon>
        <taxon>Tylenchina</taxon>
        <taxon>Panagrolaimomorpha</taxon>
        <taxon>Panagrolaimoidea</taxon>
        <taxon>Panagrolaimidae</taxon>
        <taxon>Panagrolaimus</taxon>
    </lineage>
</organism>
<sequence>MQPTASSAAKSASSKAIPTQPDHVTKKSNKVSEIINDYERNKVINYAVEDPDVTPVPLYGSLVQSSSTTKRPSLQLDSTKIPKEFKTGSVDSTPIEPIKPLTDSSEITGILTRSKETSHEPVMIPEMKKDTTAVTHENVSNIPDNQIHISSMPKNTNIQPIPEHVEEHIIPKSETIKPRIAEVHIPSPPISGPPKIQPKIQPPRQRVRVGAICMDGWQSSSTGRGTCSHHGGVREWLYAEI</sequence>
<reference evidence="2" key="1">
    <citation type="submission" date="2022-11" db="UniProtKB">
        <authorList>
            <consortium name="WormBaseParasite"/>
        </authorList>
    </citation>
    <scope>IDENTIFICATION</scope>
</reference>
<evidence type="ECO:0000313" key="1">
    <source>
        <dbReference type="Proteomes" id="UP000887579"/>
    </source>
</evidence>
<dbReference type="WBParaSite" id="ES5_v2.g8172.t1">
    <property type="protein sequence ID" value="ES5_v2.g8172.t1"/>
    <property type="gene ID" value="ES5_v2.g8172"/>
</dbReference>
<name>A0AC34GU74_9BILA</name>
<accession>A0AC34GU74</accession>
<evidence type="ECO:0000313" key="2">
    <source>
        <dbReference type="WBParaSite" id="ES5_v2.g8172.t1"/>
    </source>
</evidence>
<protein>
    <submittedName>
        <fullName evidence="2">Uncharacterized protein</fullName>
    </submittedName>
</protein>
<proteinExistence type="predicted"/>
<dbReference type="Proteomes" id="UP000887579">
    <property type="component" value="Unplaced"/>
</dbReference>